<gene>
    <name evidence="1" type="ORF">M9Y10_044491</name>
</gene>
<keyword evidence="2" id="KW-1185">Reference proteome</keyword>
<sequence length="105" mass="11434">MTAILTKQNARDKALVGGGSGSTTNGEFETITVKQTATICEIENEQIANIETRIKAIEDKPADGLPFEDGLNDFIVNADTLKTFETNDDNVLEISFETSTDYEGE</sequence>
<evidence type="ECO:0000313" key="2">
    <source>
        <dbReference type="Proteomes" id="UP001470230"/>
    </source>
</evidence>
<comment type="caution">
    <text evidence="1">The sequence shown here is derived from an EMBL/GenBank/DDBJ whole genome shotgun (WGS) entry which is preliminary data.</text>
</comment>
<reference evidence="1 2" key="1">
    <citation type="submission" date="2024-04" db="EMBL/GenBank/DDBJ databases">
        <title>Tritrichomonas musculus Genome.</title>
        <authorList>
            <person name="Alves-Ferreira E."/>
            <person name="Grigg M."/>
            <person name="Lorenzi H."/>
            <person name="Galac M."/>
        </authorList>
    </citation>
    <scope>NUCLEOTIDE SEQUENCE [LARGE SCALE GENOMIC DNA]</scope>
    <source>
        <strain evidence="1 2">EAF2021</strain>
    </source>
</reference>
<dbReference type="Proteomes" id="UP001470230">
    <property type="component" value="Unassembled WGS sequence"/>
</dbReference>
<protein>
    <submittedName>
        <fullName evidence="1">Uncharacterized protein</fullName>
    </submittedName>
</protein>
<evidence type="ECO:0000313" key="1">
    <source>
        <dbReference type="EMBL" id="KAK8881855.1"/>
    </source>
</evidence>
<name>A0ABR2JVF3_9EUKA</name>
<organism evidence="1 2">
    <name type="scientific">Tritrichomonas musculus</name>
    <dbReference type="NCBI Taxonomy" id="1915356"/>
    <lineage>
        <taxon>Eukaryota</taxon>
        <taxon>Metamonada</taxon>
        <taxon>Parabasalia</taxon>
        <taxon>Tritrichomonadida</taxon>
        <taxon>Tritrichomonadidae</taxon>
        <taxon>Tritrichomonas</taxon>
    </lineage>
</organism>
<accession>A0ABR2JVF3</accession>
<proteinExistence type="predicted"/>
<dbReference type="EMBL" id="JAPFFF010000009">
    <property type="protein sequence ID" value="KAK8881855.1"/>
    <property type="molecule type" value="Genomic_DNA"/>
</dbReference>